<reference evidence="9 10" key="1">
    <citation type="submission" date="2017-03" db="EMBL/GenBank/DDBJ databases">
        <title>Whole genome sequence of Micromonospora wenchangensis, isolated from mangrove soil.</title>
        <authorList>
            <person name="Yang H."/>
        </authorList>
    </citation>
    <scope>NUCLEOTIDE SEQUENCE [LARGE SCALE GENOMIC DNA]</scope>
    <source>
        <strain evidence="9 10">CCTCC AA 2012002</strain>
    </source>
</reference>
<dbReference type="PANTHER" id="PTHR30572">
    <property type="entry name" value="MEMBRANE COMPONENT OF TRANSPORTER-RELATED"/>
    <property type="match status" value="1"/>
</dbReference>
<keyword evidence="2" id="KW-1003">Cell membrane</keyword>
<comment type="caution">
    <text evidence="9">The sequence shown here is derived from an EMBL/GenBank/DDBJ whole genome shotgun (WGS) entry which is preliminary data.</text>
</comment>
<keyword evidence="4 7" id="KW-1133">Transmembrane helix</keyword>
<keyword evidence="5 7" id="KW-0472">Membrane</keyword>
<evidence type="ECO:0000256" key="1">
    <source>
        <dbReference type="ARBA" id="ARBA00004651"/>
    </source>
</evidence>
<dbReference type="GO" id="GO:0022857">
    <property type="term" value="F:transmembrane transporter activity"/>
    <property type="evidence" value="ECO:0007669"/>
    <property type="project" value="TreeGrafter"/>
</dbReference>
<gene>
    <name evidence="9" type="ORF">B5D80_26265</name>
</gene>
<feature type="transmembrane region" description="Helical" evidence="7">
    <location>
        <begin position="705"/>
        <end position="728"/>
    </location>
</feature>
<dbReference type="RefSeq" id="WP_088646622.1">
    <property type="nucleotide sequence ID" value="NZ_MZMV01000059.1"/>
</dbReference>
<feature type="transmembrane region" description="Helical" evidence="7">
    <location>
        <begin position="305"/>
        <end position="327"/>
    </location>
</feature>
<proteinExistence type="inferred from homology"/>
<protein>
    <submittedName>
        <fullName evidence="9">Permease</fullName>
    </submittedName>
</protein>
<keyword evidence="3 7" id="KW-0812">Transmembrane</keyword>
<evidence type="ECO:0000259" key="8">
    <source>
        <dbReference type="Pfam" id="PF02687"/>
    </source>
</evidence>
<evidence type="ECO:0000313" key="10">
    <source>
        <dbReference type="Proteomes" id="UP000197174"/>
    </source>
</evidence>
<evidence type="ECO:0000313" key="9">
    <source>
        <dbReference type="EMBL" id="OWV01535.1"/>
    </source>
</evidence>
<dbReference type="AlphaFoldDB" id="A0A2D0AWM1"/>
<dbReference type="GO" id="GO:0005886">
    <property type="term" value="C:plasma membrane"/>
    <property type="evidence" value="ECO:0007669"/>
    <property type="project" value="UniProtKB-SubCell"/>
</dbReference>
<dbReference type="PANTHER" id="PTHR30572:SF4">
    <property type="entry name" value="ABC TRANSPORTER PERMEASE YTRF"/>
    <property type="match status" value="1"/>
</dbReference>
<feature type="transmembrane region" description="Helical" evidence="7">
    <location>
        <begin position="396"/>
        <end position="416"/>
    </location>
</feature>
<keyword evidence="10" id="KW-1185">Reference proteome</keyword>
<evidence type="ECO:0000256" key="6">
    <source>
        <dbReference type="ARBA" id="ARBA00038076"/>
    </source>
</evidence>
<feature type="transmembrane region" description="Helical" evidence="7">
    <location>
        <begin position="787"/>
        <end position="810"/>
    </location>
</feature>
<evidence type="ECO:0000256" key="2">
    <source>
        <dbReference type="ARBA" id="ARBA00022475"/>
    </source>
</evidence>
<dbReference type="OrthoDB" id="3223244at2"/>
<dbReference type="InterPro" id="IPR050250">
    <property type="entry name" value="Macrolide_Exporter_MacB"/>
</dbReference>
<evidence type="ECO:0000256" key="7">
    <source>
        <dbReference type="SAM" id="Phobius"/>
    </source>
</evidence>
<dbReference type="InterPro" id="IPR003838">
    <property type="entry name" value="ABC3_permease_C"/>
</dbReference>
<evidence type="ECO:0000256" key="5">
    <source>
        <dbReference type="ARBA" id="ARBA00023136"/>
    </source>
</evidence>
<feature type="transmembrane region" description="Helical" evidence="7">
    <location>
        <begin position="347"/>
        <end position="368"/>
    </location>
</feature>
<organism evidence="9 10">
    <name type="scientific">Micromonospora wenchangensis</name>
    <dbReference type="NCBI Taxonomy" id="1185415"/>
    <lineage>
        <taxon>Bacteria</taxon>
        <taxon>Bacillati</taxon>
        <taxon>Actinomycetota</taxon>
        <taxon>Actinomycetes</taxon>
        <taxon>Micromonosporales</taxon>
        <taxon>Micromonosporaceae</taxon>
        <taxon>Micromonospora</taxon>
    </lineage>
</organism>
<comment type="similarity">
    <text evidence="6">Belongs to the ABC-4 integral membrane protein family.</text>
</comment>
<dbReference type="EMBL" id="MZMV01000059">
    <property type="protein sequence ID" value="OWV01535.1"/>
    <property type="molecule type" value="Genomic_DNA"/>
</dbReference>
<feature type="domain" description="ABC3 transporter permease C-terminal" evidence="8">
    <location>
        <begin position="257"/>
        <end position="376"/>
    </location>
</feature>
<comment type="subcellular location">
    <subcellularLocation>
        <location evidence="1">Cell membrane</location>
        <topology evidence="1">Multi-pass membrane protein</topology>
    </subcellularLocation>
</comment>
<feature type="domain" description="ABC3 transporter permease C-terminal" evidence="8">
    <location>
        <begin position="706"/>
        <end position="820"/>
    </location>
</feature>
<accession>A0A2D0AWM1</accession>
<sequence length="828" mass="83837">MTRLAVRLLRHRGGPAVATLLALLAGVTILVAMGTLVESGLRWRPEPRLWATADLVVAHRTLSQQTREFGGDTTTSTVALPEGGTVDAALVDRVRRLPGVADATGDDRVPIGVPPADGHGWATYAFAGRPVSTGVAPRADDEVAVDVRLGVSPGDRIDLVVGGVARSYRVSAAVDTGTDAVLFTDAQAARLSAHPGRVDTVGVRLAPDADRDAVADAVRRVAAPTGATVHVDADRGTVEQPAELAAQGLLVSVGAAFGGYVVLLIVSVVAGTIGLSVRHRRRDLALLRAIAATPGQVRRMLLAEAALLALVAAALGGPAGLLAARWVQGELVDRGFVPAGFPMTGGLLAVPAAAGTAVLVAVLAALVAGRRVTAIKPVEALGESAVESRPPGRVRLVAGGLSLAGAVSSGAVAAGGTGSTGALAGAVGMLYLFVVAVGLLAPWINGYVARLLTPALPRLWGVGGYLAAANLRATARGTATVLTFLVLAVGLGGSVWFFQTNLERQTLAQSGAGTLAGRVLTAPGGLPADAAGQVRALPGVRAATGVRRTQVVVRSSLDGITPVPAQAVDPVGLTDTMDLDVRDGDLADLAVGTVALSTTQASASGWRVGDRADLWLGDGSPVTLRVVAVYGRGLGFGDVTLATGTVAGHTAGATADEILVRADPNADAPLAAWAAGQPGGQVRDAATRTRQIGTDLALGAWLNRLLIGVLVGYAALAAATTMVLAALARRRELALLRLVGVTRRQIRRMVLAEQAGLLGSAVLIGATVAALTLGAIVAALTGSPVPYVPPLGAVVVLGGVALLSLATTVWPVRRLLRVPPVDHVGLRE</sequence>
<evidence type="ECO:0000256" key="3">
    <source>
        <dbReference type="ARBA" id="ARBA00022692"/>
    </source>
</evidence>
<feature type="transmembrane region" description="Helical" evidence="7">
    <location>
        <begin position="757"/>
        <end position="781"/>
    </location>
</feature>
<feature type="transmembrane region" description="Helical" evidence="7">
    <location>
        <begin position="479"/>
        <end position="498"/>
    </location>
</feature>
<feature type="transmembrane region" description="Helical" evidence="7">
    <location>
        <begin position="249"/>
        <end position="277"/>
    </location>
</feature>
<feature type="transmembrane region" description="Helical" evidence="7">
    <location>
        <begin position="422"/>
        <end position="444"/>
    </location>
</feature>
<dbReference type="Pfam" id="PF02687">
    <property type="entry name" value="FtsX"/>
    <property type="match status" value="2"/>
</dbReference>
<evidence type="ECO:0000256" key="4">
    <source>
        <dbReference type="ARBA" id="ARBA00022989"/>
    </source>
</evidence>
<dbReference type="Proteomes" id="UP000197174">
    <property type="component" value="Unassembled WGS sequence"/>
</dbReference>
<name>A0A2D0AWM1_9ACTN</name>